<name>A0A2T0U9Q0_9SPHI</name>
<accession>A0A2T0U9Q0</accession>
<keyword evidence="1" id="KW-0732">Signal</keyword>
<reference evidence="2 3" key="1">
    <citation type="submission" date="2018-03" db="EMBL/GenBank/DDBJ databases">
        <title>Genomic Encyclopedia of Type Strains, Phase III (KMG-III): the genomes of soil and plant-associated and newly described type strains.</title>
        <authorList>
            <person name="Whitman W."/>
        </authorList>
    </citation>
    <scope>NUCLEOTIDE SEQUENCE [LARGE SCALE GENOMIC DNA]</scope>
    <source>
        <strain evidence="2 3">CGMCC 1.9313</strain>
    </source>
</reference>
<evidence type="ECO:0000256" key="1">
    <source>
        <dbReference type="SAM" id="SignalP"/>
    </source>
</evidence>
<gene>
    <name evidence="2" type="ORF">B0I27_102433</name>
</gene>
<evidence type="ECO:0008006" key="4">
    <source>
        <dbReference type="Google" id="ProtNLM"/>
    </source>
</evidence>
<evidence type="ECO:0000313" key="2">
    <source>
        <dbReference type="EMBL" id="PRY54663.1"/>
    </source>
</evidence>
<comment type="caution">
    <text evidence="2">The sequence shown here is derived from an EMBL/GenBank/DDBJ whole genome shotgun (WGS) entry which is preliminary data.</text>
</comment>
<sequence length="194" mass="20259">MKILFLSITLALVTSLATAQITAPQTSSASQEAAISQGNWMIGAGLGSTNYNFDTETFNIQVSPRAAYFISDNVAVGAQVKLGLTAYDGGSTFEYGVAPLIRYYFPEGATPTSRWFAEGTVGIGGSHMKDSNADEPVSLLVGISGGYAHFVSRTVALEAALGYTYNKSDVGADSGMSGLGLTLGFNIYLPGQGR</sequence>
<evidence type="ECO:0000313" key="3">
    <source>
        <dbReference type="Proteomes" id="UP000238034"/>
    </source>
</evidence>
<feature type="signal peptide" evidence="1">
    <location>
        <begin position="1"/>
        <end position="19"/>
    </location>
</feature>
<dbReference type="RefSeq" id="WP_106292043.1">
    <property type="nucleotide sequence ID" value="NZ_PVTH01000002.1"/>
</dbReference>
<dbReference type="Proteomes" id="UP000238034">
    <property type="component" value="Unassembled WGS sequence"/>
</dbReference>
<protein>
    <recommendedName>
        <fullName evidence="4">Outer membrane protein with beta-barrel domain</fullName>
    </recommendedName>
</protein>
<dbReference type="EMBL" id="PVTH01000002">
    <property type="protein sequence ID" value="PRY54663.1"/>
    <property type="molecule type" value="Genomic_DNA"/>
</dbReference>
<dbReference type="OrthoDB" id="945117at2"/>
<dbReference type="AlphaFoldDB" id="A0A2T0U9Q0"/>
<organism evidence="2 3">
    <name type="scientific">Arcticibacter pallidicorallinus</name>
    <dbReference type="NCBI Taxonomy" id="1259464"/>
    <lineage>
        <taxon>Bacteria</taxon>
        <taxon>Pseudomonadati</taxon>
        <taxon>Bacteroidota</taxon>
        <taxon>Sphingobacteriia</taxon>
        <taxon>Sphingobacteriales</taxon>
        <taxon>Sphingobacteriaceae</taxon>
        <taxon>Arcticibacter</taxon>
    </lineage>
</organism>
<keyword evidence="3" id="KW-1185">Reference proteome</keyword>
<feature type="chain" id="PRO_5015488204" description="Outer membrane protein with beta-barrel domain" evidence="1">
    <location>
        <begin position="20"/>
        <end position="194"/>
    </location>
</feature>
<proteinExistence type="predicted"/>